<reference evidence="2" key="1">
    <citation type="journal article" date="2014" name="Int. J. Syst. Evol. Microbiol.">
        <title>Complete genome sequence of Corynebacterium casei LMG S-19264T (=DSM 44701T), isolated from a smear-ripened cheese.</title>
        <authorList>
            <consortium name="US DOE Joint Genome Institute (JGI-PGF)"/>
            <person name="Walter F."/>
            <person name="Albersmeier A."/>
            <person name="Kalinowski J."/>
            <person name="Ruckert C."/>
        </authorList>
    </citation>
    <scope>NUCLEOTIDE SEQUENCE</scope>
    <source>
        <strain evidence="2">CCM 7897</strain>
    </source>
</reference>
<comment type="caution">
    <text evidence="2">The sequence shown here is derived from an EMBL/GenBank/DDBJ whole genome shotgun (WGS) entry which is preliminary data.</text>
</comment>
<dbReference type="EMBL" id="BMCT01000005">
    <property type="protein sequence ID" value="GGF73291.1"/>
    <property type="molecule type" value="Genomic_DNA"/>
</dbReference>
<gene>
    <name evidence="2" type="ORF">GCM10007301_36360</name>
</gene>
<dbReference type="Proteomes" id="UP000606044">
    <property type="component" value="Unassembled WGS sequence"/>
</dbReference>
<accession>A0A917C8S7</accession>
<protein>
    <submittedName>
        <fullName evidence="2">Uncharacterized protein</fullName>
    </submittedName>
</protein>
<evidence type="ECO:0000256" key="1">
    <source>
        <dbReference type="SAM" id="MobiDB-lite"/>
    </source>
</evidence>
<proteinExistence type="predicted"/>
<sequence>MTEGTEPKDAVAPAAESPETPAKAETAQPLSEEQLDKVAGGLLMPYEPKPEQF</sequence>
<evidence type="ECO:0000313" key="3">
    <source>
        <dbReference type="Proteomes" id="UP000606044"/>
    </source>
</evidence>
<feature type="region of interest" description="Disordered" evidence="1">
    <location>
        <begin position="1"/>
        <end position="53"/>
    </location>
</feature>
<reference evidence="2" key="2">
    <citation type="submission" date="2020-09" db="EMBL/GenBank/DDBJ databases">
        <authorList>
            <person name="Sun Q."/>
            <person name="Sedlacek I."/>
        </authorList>
    </citation>
    <scope>NUCLEOTIDE SEQUENCE</scope>
    <source>
        <strain evidence="2">CCM 7897</strain>
    </source>
</reference>
<evidence type="ECO:0000313" key="2">
    <source>
        <dbReference type="EMBL" id="GGF73291.1"/>
    </source>
</evidence>
<keyword evidence="3" id="KW-1185">Reference proteome</keyword>
<dbReference type="RefSeq" id="WP_188581140.1">
    <property type="nucleotide sequence ID" value="NZ_BMCT01000005.1"/>
</dbReference>
<name>A0A917C8S7_9HYPH</name>
<dbReference type="AlphaFoldDB" id="A0A917C8S7"/>
<organism evidence="2 3">
    <name type="scientific">Azorhizobium oxalatiphilum</name>
    <dbReference type="NCBI Taxonomy" id="980631"/>
    <lineage>
        <taxon>Bacteria</taxon>
        <taxon>Pseudomonadati</taxon>
        <taxon>Pseudomonadota</taxon>
        <taxon>Alphaproteobacteria</taxon>
        <taxon>Hyphomicrobiales</taxon>
        <taxon>Xanthobacteraceae</taxon>
        <taxon>Azorhizobium</taxon>
    </lineage>
</organism>